<feature type="transmembrane region" description="Helical" evidence="1">
    <location>
        <begin position="142"/>
        <end position="162"/>
    </location>
</feature>
<gene>
    <name evidence="2" type="ORF">FF38_11163</name>
</gene>
<protein>
    <submittedName>
        <fullName evidence="2">Uncharacterized protein</fullName>
    </submittedName>
</protein>
<comment type="caution">
    <text evidence="2">The sequence shown here is derived from an EMBL/GenBank/DDBJ whole genome shotgun (WGS) entry which is preliminary data.</text>
</comment>
<evidence type="ECO:0000313" key="2">
    <source>
        <dbReference type="EMBL" id="KNC24154.1"/>
    </source>
</evidence>
<reference evidence="2 3" key="1">
    <citation type="journal article" date="2015" name="Nat. Commun.">
        <title>Lucilia cuprina genome unlocks parasitic fly biology to underpin future interventions.</title>
        <authorList>
            <person name="Anstead C.A."/>
            <person name="Korhonen P.K."/>
            <person name="Young N.D."/>
            <person name="Hall R.S."/>
            <person name="Jex A.R."/>
            <person name="Murali S.C."/>
            <person name="Hughes D.S."/>
            <person name="Lee S.F."/>
            <person name="Perry T."/>
            <person name="Stroehlein A.J."/>
            <person name="Ansell B.R."/>
            <person name="Breugelmans B."/>
            <person name="Hofmann A."/>
            <person name="Qu J."/>
            <person name="Dugan S."/>
            <person name="Lee S.L."/>
            <person name="Chao H."/>
            <person name="Dinh H."/>
            <person name="Han Y."/>
            <person name="Doddapaneni H.V."/>
            <person name="Worley K.C."/>
            <person name="Muzny D.M."/>
            <person name="Ioannidis P."/>
            <person name="Waterhouse R.M."/>
            <person name="Zdobnov E.M."/>
            <person name="James P.J."/>
            <person name="Bagnall N.H."/>
            <person name="Kotze A.C."/>
            <person name="Gibbs R.A."/>
            <person name="Richards S."/>
            <person name="Batterham P."/>
            <person name="Gasser R.B."/>
        </authorList>
    </citation>
    <scope>NUCLEOTIDE SEQUENCE [LARGE SCALE GENOMIC DNA]</scope>
    <source>
        <strain evidence="2 3">LS</strain>
        <tissue evidence="2">Full body</tissue>
    </source>
</reference>
<evidence type="ECO:0000256" key="1">
    <source>
        <dbReference type="SAM" id="Phobius"/>
    </source>
</evidence>
<organism evidence="2 3">
    <name type="scientific">Lucilia cuprina</name>
    <name type="common">Green bottle fly</name>
    <name type="synonym">Australian sheep blowfly</name>
    <dbReference type="NCBI Taxonomy" id="7375"/>
    <lineage>
        <taxon>Eukaryota</taxon>
        <taxon>Metazoa</taxon>
        <taxon>Ecdysozoa</taxon>
        <taxon>Arthropoda</taxon>
        <taxon>Hexapoda</taxon>
        <taxon>Insecta</taxon>
        <taxon>Pterygota</taxon>
        <taxon>Neoptera</taxon>
        <taxon>Endopterygota</taxon>
        <taxon>Diptera</taxon>
        <taxon>Brachycera</taxon>
        <taxon>Muscomorpha</taxon>
        <taxon>Oestroidea</taxon>
        <taxon>Calliphoridae</taxon>
        <taxon>Luciliinae</taxon>
        <taxon>Lucilia</taxon>
    </lineage>
</organism>
<keyword evidence="1" id="KW-0472">Membrane</keyword>
<accession>A0A0L0BXZ1</accession>
<keyword evidence="3" id="KW-1185">Reference proteome</keyword>
<keyword evidence="1" id="KW-1133">Transmembrane helix</keyword>
<dbReference type="Proteomes" id="UP000037069">
    <property type="component" value="Unassembled WGS sequence"/>
</dbReference>
<evidence type="ECO:0000313" key="3">
    <source>
        <dbReference type="Proteomes" id="UP000037069"/>
    </source>
</evidence>
<proteinExistence type="predicted"/>
<dbReference type="AlphaFoldDB" id="A0A0L0BXZ1"/>
<dbReference type="EMBL" id="JRES01001255">
    <property type="protein sequence ID" value="KNC24154.1"/>
    <property type="molecule type" value="Genomic_DNA"/>
</dbReference>
<keyword evidence="1" id="KW-0812">Transmembrane</keyword>
<sequence length="179" mass="20534">MQQYRANITFDFVNSISLKLDCYQWKDFRVVWKLKLEPIYPIDFSFILCSKASLATLSSAAFNETGSLRISSKLEFNCFFFTKRINGLTSFFKLRMAMVSTITFNHSFVCACRDMTQAIFGLALCFQSREKMSLTPCLMPQFKLVLVVASLCYILPIIAIIIKSWRGPLKLTTKGCLCY</sequence>
<name>A0A0L0BXZ1_LUCCU</name>